<dbReference type="PANTHER" id="PTHR32114">
    <property type="entry name" value="ABC TRANSPORTER ABCH.3"/>
    <property type="match status" value="1"/>
</dbReference>
<protein>
    <recommendedName>
        <fullName evidence="2">Rad50/SbcC-type AAA domain-containing protein</fullName>
    </recommendedName>
</protein>
<evidence type="ECO:0000259" key="2">
    <source>
        <dbReference type="Pfam" id="PF13476"/>
    </source>
</evidence>
<comment type="caution">
    <text evidence="3">The sequence shown here is derived from an EMBL/GenBank/DDBJ whole genome shotgun (WGS) entry which is preliminary data.</text>
</comment>
<accession>A0A5S3P4F8</accession>
<dbReference type="EMBL" id="VCAO01000011">
    <property type="protein sequence ID" value="TMM45585.1"/>
    <property type="molecule type" value="Genomic_DNA"/>
</dbReference>
<feature type="domain" description="Rad50/SbcC-type AAA" evidence="2">
    <location>
        <begin position="37"/>
        <end position="296"/>
    </location>
</feature>
<feature type="coiled-coil region" evidence="1">
    <location>
        <begin position="395"/>
        <end position="422"/>
    </location>
</feature>
<evidence type="ECO:0000313" key="3">
    <source>
        <dbReference type="EMBL" id="TMM45585.1"/>
    </source>
</evidence>
<dbReference type="AlphaFoldDB" id="A0A5S3P4F8"/>
<dbReference type="RefSeq" id="WP_138619427.1">
    <property type="nucleotide sequence ID" value="NZ_VCAO01000011.1"/>
</dbReference>
<dbReference type="InterPro" id="IPR038729">
    <property type="entry name" value="Rad50/SbcC_AAA"/>
</dbReference>
<dbReference type="GO" id="GO:0016887">
    <property type="term" value="F:ATP hydrolysis activity"/>
    <property type="evidence" value="ECO:0007669"/>
    <property type="project" value="InterPro"/>
</dbReference>
<organism evidence="3 4">
    <name type="scientific">Qipengyuania marisflavi</name>
    <dbReference type="NCBI Taxonomy" id="2486356"/>
    <lineage>
        <taxon>Bacteria</taxon>
        <taxon>Pseudomonadati</taxon>
        <taxon>Pseudomonadota</taxon>
        <taxon>Alphaproteobacteria</taxon>
        <taxon>Sphingomonadales</taxon>
        <taxon>Erythrobacteraceae</taxon>
        <taxon>Qipengyuania</taxon>
    </lineage>
</organism>
<dbReference type="Pfam" id="PF13476">
    <property type="entry name" value="AAA_23"/>
    <property type="match status" value="1"/>
</dbReference>
<dbReference type="GO" id="GO:0006302">
    <property type="term" value="P:double-strand break repair"/>
    <property type="evidence" value="ECO:0007669"/>
    <property type="project" value="InterPro"/>
</dbReference>
<reference evidence="3 4" key="1">
    <citation type="submission" date="2019-05" db="EMBL/GenBank/DDBJ databases">
        <title>Erythrobacter marisflavi sp. nov., isolated from isolated from water of an estuary environment.</title>
        <authorList>
            <person name="Yoon J.-H."/>
        </authorList>
    </citation>
    <scope>NUCLEOTIDE SEQUENCE [LARGE SCALE GENOMIC DNA]</scope>
    <source>
        <strain evidence="3 4">KEM-5</strain>
    </source>
</reference>
<keyword evidence="4" id="KW-1185">Reference proteome</keyword>
<dbReference type="Gene3D" id="3.40.50.300">
    <property type="entry name" value="P-loop containing nucleotide triphosphate hydrolases"/>
    <property type="match status" value="1"/>
</dbReference>
<gene>
    <name evidence="3" type="ORF">FEV51_12600</name>
</gene>
<feature type="coiled-coil region" evidence="1">
    <location>
        <begin position="465"/>
        <end position="492"/>
    </location>
</feature>
<dbReference type="Proteomes" id="UP000309668">
    <property type="component" value="Unassembled WGS sequence"/>
</dbReference>
<sequence length="626" mass="70503">MSEIEQEKDEIASRVPTLQLRRLRVLKSGRPVYDQAFHEGVNIIRGDNGSGKSSIADFAFFVLGGEFDNWKKVPAQCDEIQAEILTSQGRLALKRNTDSKTSPIRVFFGTLKEGVEAGSDGWERFPVHRQGDHESFSQLLFRSMLIPEAKSEGASNITMHQILRLLYSDQHTPPGRLFRFESTWDTKTMRSAVGDLLCGVNDYEGYEISLEIRELERHYDEVSRQLSALLSILPSDETLNKPATLEMEIREREAEREAALQRISQVDDLIDGDEVKEFLAKSRSMRDRISKSAKQIGALEREVSQLGYQLGDLEEYLDFLSEMIEKVGLAESSQLAIGDIDFTHCPACLTDLAPTVDGHTCHVCNSEIDPEDKRSRYNAIRVDFEMQQREARQLNSQKEMRLSAEKAKLRKARAEHSRLIAEFAAGYDNGSSPREAFLAEQNLRIGQIAREIDYLEKSLVTASRVKELSEAKADAQAELDKLKSRQEALELSAAKRRSVALSRVSRIAASVLRADNMDQPEFMTAQDVSVNFSDDAMSVDGDLNFAESSNVILKNACILSLLLAAGEDQKFFHPRFALFDNIEDKGMQTERSHNFQRIGLVTVLCRSLISLCHFGFECERADAAQI</sequence>
<evidence type="ECO:0000313" key="4">
    <source>
        <dbReference type="Proteomes" id="UP000309668"/>
    </source>
</evidence>
<dbReference type="OrthoDB" id="8107482at2"/>
<evidence type="ECO:0000256" key="1">
    <source>
        <dbReference type="SAM" id="Coils"/>
    </source>
</evidence>
<dbReference type="InterPro" id="IPR027417">
    <property type="entry name" value="P-loop_NTPase"/>
</dbReference>
<dbReference type="PANTHER" id="PTHR32114:SF2">
    <property type="entry name" value="ABC TRANSPORTER ABCH.3"/>
    <property type="match status" value="1"/>
</dbReference>
<proteinExistence type="predicted"/>
<keyword evidence="1" id="KW-0175">Coiled coil</keyword>
<name>A0A5S3P4F8_9SPHN</name>